<reference evidence="2 3" key="1">
    <citation type="submission" date="2016-08" db="EMBL/GenBank/DDBJ databases">
        <title>New Insights into Marine Group III Euryarchaeota, from dark to light.</title>
        <authorList>
            <person name="Haro-Moreno J.M."/>
            <person name="Rodriguez-Valera F."/>
            <person name="Lopez-Garcia P."/>
            <person name="Moreira D."/>
            <person name="Martin-Cuadrado A.B."/>
        </authorList>
    </citation>
    <scope>NUCLEOTIDE SEQUENCE [LARGE SCALE GENOMIC DNA]</scope>
    <source>
        <strain evidence="2">CG-Epi4</strain>
    </source>
</reference>
<dbReference type="AlphaFoldDB" id="A0A1J5TJK1"/>
<gene>
    <name evidence="2" type="ORF">BEU01_00545</name>
</gene>
<evidence type="ECO:0000313" key="2">
    <source>
        <dbReference type="EMBL" id="OIR21130.1"/>
    </source>
</evidence>
<protein>
    <submittedName>
        <fullName evidence="2">Uncharacterized protein</fullName>
    </submittedName>
</protein>
<keyword evidence="1" id="KW-0812">Transmembrane</keyword>
<dbReference type="EMBL" id="MIYX01000012">
    <property type="protein sequence ID" value="OIR21130.1"/>
    <property type="molecule type" value="Genomic_DNA"/>
</dbReference>
<feature type="transmembrane region" description="Helical" evidence="1">
    <location>
        <begin position="37"/>
        <end position="57"/>
    </location>
</feature>
<evidence type="ECO:0000256" key="1">
    <source>
        <dbReference type="SAM" id="Phobius"/>
    </source>
</evidence>
<feature type="transmembrane region" description="Helical" evidence="1">
    <location>
        <begin position="6"/>
        <end position="25"/>
    </location>
</feature>
<accession>A0A1J5TJK1</accession>
<comment type="caution">
    <text evidence="2">The sequence shown here is derived from an EMBL/GenBank/DDBJ whole genome shotgun (WGS) entry which is preliminary data.</text>
</comment>
<name>A0A1J5TJK1_9ARCH</name>
<proteinExistence type="predicted"/>
<dbReference type="Proteomes" id="UP000183375">
    <property type="component" value="Unassembled WGS sequence"/>
</dbReference>
<evidence type="ECO:0000313" key="3">
    <source>
        <dbReference type="Proteomes" id="UP000183375"/>
    </source>
</evidence>
<sequence length="67" mass="7488">MDLTGFASYILSGLTLFAGCVIFFGENEFIIPTSGRSLRLSCSFLLWFLALIFWAMAVKIEDDDSII</sequence>
<organism evidence="2 3">
    <name type="scientific">Marine Group III euryarchaeote CG-Epi4</name>
    <dbReference type="NCBI Taxonomy" id="1888998"/>
    <lineage>
        <taxon>Archaea</taxon>
        <taxon>Methanobacteriati</taxon>
        <taxon>Thermoplasmatota</taxon>
        <taxon>Thermoplasmata</taxon>
        <taxon>Candidatus Thermoprofundales</taxon>
    </lineage>
</organism>
<keyword evidence="1" id="KW-1133">Transmembrane helix</keyword>
<keyword evidence="1" id="KW-0472">Membrane</keyword>